<gene>
    <name evidence="6" type="ORF">ED733_004373</name>
</gene>
<dbReference type="GO" id="GO:0045944">
    <property type="term" value="P:positive regulation of transcription by RNA polymerase II"/>
    <property type="evidence" value="ECO:0007669"/>
    <property type="project" value="TreeGrafter"/>
</dbReference>
<feature type="compositionally biased region" description="Polar residues" evidence="4">
    <location>
        <begin position="766"/>
        <end position="775"/>
    </location>
</feature>
<protein>
    <recommendedName>
        <fullName evidence="5">BRCT domain-containing protein</fullName>
    </recommendedName>
</protein>
<dbReference type="EMBL" id="SBHS01000018">
    <property type="protein sequence ID" value="TWU73434.1"/>
    <property type="molecule type" value="Genomic_DNA"/>
</dbReference>
<dbReference type="InterPro" id="IPR036420">
    <property type="entry name" value="BRCT_dom_sf"/>
</dbReference>
<feature type="compositionally biased region" description="Polar residues" evidence="4">
    <location>
        <begin position="968"/>
        <end position="981"/>
    </location>
</feature>
<dbReference type="InterPro" id="IPR001357">
    <property type="entry name" value="BRCT_dom"/>
</dbReference>
<keyword evidence="3" id="KW-0539">Nucleus</keyword>
<dbReference type="Proteomes" id="UP000317257">
    <property type="component" value="Unassembled WGS sequence"/>
</dbReference>
<feature type="domain" description="BRCT" evidence="5">
    <location>
        <begin position="1881"/>
        <end position="2003"/>
    </location>
</feature>
<feature type="compositionally biased region" description="Polar residues" evidence="4">
    <location>
        <begin position="1263"/>
        <end position="1277"/>
    </location>
</feature>
<feature type="region of interest" description="Disordered" evidence="4">
    <location>
        <begin position="673"/>
        <end position="720"/>
    </location>
</feature>
<dbReference type="SMART" id="SM00292">
    <property type="entry name" value="BRCT"/>
    <property type="match status" value="1"/>
</dbReference>
<feature type="compositionally biased region" description="Polar residues" evidence="4">
    <location>
        <begin position="673"/>
        <end position="689"/>
    </location>
</feature>
<organism evidence="6 7">
    <name type="scientific">Metarhizium rileyi (strain RCEF 4871)</name>
    <name type="common">Nomuraea rileyi</name>
    <dbReference type="NCBI Taxonomy" id="1649241"/>
    <lineage>
        <taxon>Eukaryota</taxon>
        <taxon>Fungi</taxon>
        <taxon>Dikarya</taxon>
        <taxon>Ascomycota</taxon>
        <taxon>Pezizomycotina</taxon>
        <taxon>Sordariomycetes</taxon>
        <taxon>Hypocreomycetidae</taxon>
        <taxon>Hypocreales</taxon>
        <taxon>Clavicipitaceae</taxon>
        <taxon>Metarhizium</taxon>
    </lineage>
</organism>
<feature type="region of interest" description="Disordered" evidence="4">
    <location>
        <begin position="1535"/>
        <end position="1866"/>
    </location>
</feature>
<accession>A0A5C6G7A6</accession>
<feature type="compositionally biased region" description="Polar residues" evidence="4">
    <location>
        <begin position="1466"/>
        <end position="1475"/>
    </location>
</feature>
<dbReference type="InterPro" id="IPR047252">
    <property type="entry name" value="TP53BP1-like"/>
</dbReference>
<feature type="compositionally biased region" description="Polar residues" evidence="4">
    <location>
        <begin position="1821"/>
        <end position="1831"/>
    </location>
</feature>
<reference evidence="7" key="1">
    <citation type="submission" date="2018-12" db="EMBL/GenBank/DDBJ databases">
        <title>The complete genome of Metarhizium rileyi, a key fungal pathogen of Lepidoptera.</title>
        <authorList>
            <person name="Binneck E."/>
            <person name="Lastra C.C.L."/>
            <person name="Sosa-Gomez D.R."/>
        </authorList>
    </citation>
    <scope>NUCLEOTIDE SEQUENCE [LARGE SCALE GENOMIC DNA]</scope>
    <source>
        <strain evidence="7">Cep018-CH2</strain>
    </source>
</reference>
<dbReference type="SUPFAM" id="SSF52113">
    <property type="entry name" value="BRCT domain"/>
    <property type="match status" value="1"/>
</dbReference>
<sequence length="2161" mass="233118">MTGLPSGWGWDYDGKRWFYEYKPTGHVQYHFPSEGDEFPDFVEAGVPAPDLAPEERLESQQQIKRQTSSARSGLGLVSGLGSKGPSTVDPGHNSADKYGMSATAKPVSATWEGDDDAEADDVFQPENFMFLGPGTYADVSPLMEEEEEAAKRSVVGSMGERVQSCGNTEHTRTTTTTAAAAAAAFSRRASPLGSSKITPMIAGSQPSASPAPVTKSALVIDSGPVMSQPAVQIESSHMIDGSEMPVEMMGDITHRFNPVGFLAEMPTEHTGAAHIELHPDPVEMGDNTILAPIETTATDALFAEMAELPAKHSPLDMKAPGEPNWKDGKKSIHGATIMTNDDLKQTSRPPVEDVKQYDQDIPKRQQCVPPLTEESDCSYASQPLGQHSQQCDTIYSLQHESTQTSEPSKLEAFKIPRKQPAFTSATSCAQQSQQPAYQAYIPSQATTTAPMSVKRHSIGLQRQVSLMMNPKMDSLDTNPNDVPRVLSPPKNPAATAPSRSVRPAQPQLTENRHKATDFTKSGGGEPYLSHVPSVLRPASNRNSFGHLLPRSAPPQPGTRVSKGLCKVPSILLPARGRSPSEPGRGLDAAVQKAGESRALQHTATSPGSLQPDIQTHPVYPAKDSQFARPAQKAVVEQSWPTADAVQPERPASAMLIMKHTPYGSQYASACSDLRSQGKSHSQPLSTGYPTSALPSQSSPLQQMHDATASQPWRPQTGVGTTQAVSTNSAKAAIVWPQQLFSHQATTTQNVQNAVAGQPHLPRKTRIASSDRTNVGTHPLSIREKPQERSSTSAFQVQPLQHIQNAAMGRPLRPQNVTGTLQHSSAFDDSENSYSQGPGQLNSDEPTNSGMRRLSMSSPTPTEMAAIRPREDSQVSALGSPLPMDSARRGSASPISTGSSYTPSPLTDTAGPSMPNSRIQSTTPRQQEQSPPVPAKIRGHAEGFVLPIRNASSKSPPRDGSPIEDDSKAQQQQVLPQLSRPSHSARHAEKQLPQHGSPGQDSSPGKADLNVQSSAGQFIQEQTIQGQQRPEQAPQGQQIAGQMPLRMRPVSMAPEQMYMRQIHPRQMPLNTPSQGFVLQRPQSQPQGSLEMATQGRPNVQVQTEFPSVAQAENAALEGRNESQDSQAILDALKAEFGLGTTRPGVAVTQEAQSRAAPQRATTREAANDVCVDAAVDDPGAEGTRVLEDLPDTAVAGTAVHHGRLGDVSVHIDEFRARVPFNLEKKASAASGRAHGIANMDVSQQTPTQVNADRDYAQFCELLPSSPTRGQTQTQVTTNDEPRMLNPDDTGAVNFGSLSEFARPSSQVSEDGGFENTRGEWRRPDDTSQLQANQALTPYKQPGLPPETPALPKNPFGSKSNVGVPFGGTQLFGQTQMLSSAVKIASPTSSRPSPNVFLNSISLNIMETSPLKNRTNISSPTDIRTSSPTRLHEVPATLLKDKTLAIAAEETPVPLRPQKDDLIPESPTFATPRTSIGHQPMAHYEPMKQSQERKSSGDGLRSYHMSDSHSDDTFQQLDRKRRAEKLRAQAAVEMDKVSFIRTQRRPADEQPPEKKRRKLGTEDTDAQVLKTNGQGQSLMIDSQKAITQSAEQSVESTKAAPGQTVEPADASAGLVDTQSVPEPSDEEMIPATSPIRASPAASRRDAAASASEPEFPVLRRSGTEQGPEDLDSSSLPPMRRKTQQTYNGRGRGPRTRLAVMSSAEESEQVPGGSFKQQVVETEGPEDTTKASNAPPSSYSEPPVPMGTRSRRGEQGNRTPRSSLTVDRHMLTSSSLTNLSGTPEPSSKTTPGTQDSQISYHADSVNLVPPENGGRSLRRRPRNAVTSESPQPITKATKLSRRCLRMDSDSTDELHRSPSATALDRSTHSKSVRMFRTSLASTTRARRLFDGMAFALSFSDNQAQRTRLESKISQAGGTVLQEGFQELFEQWAMSHAGSNEDDSRPSPLRLTKAGLENGFAALIADSHSRKAKYMQALALGLPCLAPQWVISCLKRGEVIDWAPYLLCAGASQVLGNAIRSRILAPYAALGANLSDIIDTRDKLLHGQRLLVVMDHKKSRKETKQQYLFLALALGPSVTSRATTAQQAGEAVRHAELAGAPYGWIYADSSTASVADVLAAAQEKGRKRRRAAGKPLGQDLRVLSDELVIQSLILGRMVDPDDVQL</sequence>
<evidence type="ECO:0000313" key="7">
    <source>
        <dbReference type="Proteomes" id="UP000317257"/>
    </source>
</evidence>
<dbReference type="GO" id="GO:0000077">
    <property type="term" value="P:DNA damage checkpoint signaling"/>
    <property type="evidence" value="ECO:0007669"/>
    <property type="project" value="TreeGrafter"/>
</dbReference>
<feature type="compositionally biased region" description="Polar residues" evidence="4">
    <location>
        <begin position="707"/>
        <end position="720"/>
    </location>
</feature>
<feature type="compositionally biased region" description="Basic and acidic residues" evidence="4">
    <location>
        <begin position="341"/>
        <end position="359"/>
    </location>
</feature>
<evidence type="ECO:0000259" key="5">
    <source>
        <dbReference type="PROSITE" id="PS50172"/>
    </source>
</evidence>
<dbReference type="PANTHER" id="PTHR15321">
    <property type="entry name" value="TUMOR SUPPRESSOR P53-BINDING PROTEIN 1"/>
    <property type="match status" value="1"/>
</dbReference>
<dbReference type="GO" id="GO:0042393">
    <property type="term" value="F:histone binding"/>
    <property type="evidence" value="ECO:0007669"/>
    <property type="project" value="TreeGrafter"/>
</dbReference>
<feature type="compositionally biased region" description="Polar residues" evidence="4">
    <location>
        <begin position="1567"/>
        <end position="1594"/>
    </location>
</feature>
<feature type="region of interest" description="Disordered" evidence="4">
    <location>
        <begin position="1454"/>
        <end position="1514"/>
    </location>
</feature>
<evidence type="ECO:0000256" key="2">
    <source>
        <dbReference type="ARBA" id="ARBA00022763"/>
    </source>
</evidence>
<name>A0A5C6G7A6_METRR</name>
<feature type="compositionally biased region" description="Basic and acidic residues" evidence="4">
    <location>
        <begin position="1841"/>
        <end position="1853"/>
    </location>
</feature>
<feature type="region of interest" description="Disordered" evidence="4">
    <location>
        <begin position="809"/>
        <end position="934"/>
    </location>
</feature>
<feature type="compositionally biased region" description="Polar residues" evidence="4">
    <location>
        <begin position="599"/>
        <end position="613"/>
    </location>
</feature>
<dbReference type="InterPro" id="IPR047249">
    <property type="entry name" value="BRCT_p53bp1-like_rpt1"/>
</dbReference>
<feature type="compositionally biased region" description="Polar residues" evidence="4">
    <location>
        <begin position="814"/>
        <end position="860"/>
    </location>
</feature>
<comment type="caution">
    <text evidence="6">The sequence shown here is derived from an EMBL/GenBank/DDBJ whole genome shotgun (WGS) entry which is preliminary data.</text>
</comment>
<feature type="region of interest" description="Disordered" evidence="4">
    <location>
        <begin position="470"/>
        <end position="562"/>
    </location>
</feature>
<feature type="compositionally biased region" description="Low complexity" evidence="4">
    <location>
        <begin position="1628"/>
        <end position="1649"/>
    </location>
</feature>
<feature type="region of interest" description="Disordered" evidence="4">
    <location>
        <begin position="594"/>
        <end position="613"/>
    </location>
</feature>
<feature type="compositionally biased region" description="Low complexity" evidence="4">
    <location>
        <begin position="1768"/>
        <end position="1779"/>
    </location>
</feature>
<dbReference type="PANTHER" id="PTHR15321:SF3">
    <property type="entry name" value="TP53-BINDING PROTEIN 1"/>
    <property type="match status" value="1"/>
</dbReference>
<feature type="compositionally biased region" description="Low complexity" evidence="4">
    <location>
        <begin position="693"/>
        <end position="702"/>
    </location>
</feature>
<feature type="compositionally biased region" description="Polar residues" evidence="4">
    <location>
        <begin position="1727"/>
        <end position="1737"/>
    </location>
</feature>
<proteinExistence type="predicted"/>
<dbReference type="GO" id="GO:0005634">
    <property type="term" value="C:nucleus"/>
    <property type="evidence" value="ECO:0007669"/>
    <property type="project" value="UniProtKB-SubCell"/>
</dbReference>
<evidence type="ECO:0000313" key="6">
    <source>
        <dbReference type="EMBL" id="TWU73434.1"/>
    </source>
</evidence>
<dbReference type="PROSITE" id="PS50172">
    <property type="entry name" value="BRCT"/>
    <property type="match status" value="1"/>
</dbReference>
<dbReference type="CDD" id="cd17745">
    <property type="entry name" value="BRCT_p53bp1_rpt1"/>
    <property type="match status" value="1"/>
</dbReference>
<evidence type="ECO:0000256" key="4">
    <source>
        <dbReference type="SAM" id="MobiDB-lite"/>
    </source>
</evidence>
<feature type="compositionally biased region" description="Basic and acidic residues" evidence="4">
    <location>
        <begin position="1315"/>
        <end position="1324"/>
    </location>
</feature>
<feature type="compositionally biased region" description="Polar residues" evidence="4">
    <location>
        <begin position="913"/>
        <end position="929"/>
    </location>
</feature>
<evidence type="ECO:0000256" key="1">
    <source>
        <dbReference type="ARBA" id="ARBA00004123"/>
    </source>
</evidence>
<feature type="compositionally biased region" description="Polar residues" evidence="4">
    <location>
        <begin position="1753"/>
        <end position="1762"/>
    </location>
</feature>
<comment type="subcellular location">
    <subcellularLocation>
        <location evidence="1">Nucleus</location>
    </subcellularLocation>
</comment>
<feature type="region of interest" description="Disordered" evidence="4">
    <location>
        <begin position="764"/>
        <end position="793"/>
    </location>
</feature>
<keyword evidence="2" id="KW-0227">DNA damage</keyword>
<feature type="region of interest" description="Disordered" evidence="4">
    <location>
        <begin position="1262"/>
        <end position="1284"/>
    </location>
</feature>
<feature type="region of interest" description="Disordered" evidence="4">
    <location>
        <begin position="1300"/>
        <end position="1325"/>
    </location>
</feature>
<feature type="compositionally biased region" description="Polar residues" evidence="4">
    <location>
        <begin position="892"/>
        <end position="906"/>
    </location>
</feature>
<evidence type="ECO:0000256" key="3">
    <source>
        <dbReference type="ARBA" id="ARBA00023242"/>
    </source>
</evidence>
<feature type="compositionally biased region" description="Polar residues" evidence="4">
    <location>
        <begin position="1780"/>
        <end position="1796"/>
    </location>
</feature>
<feature type="region of interest" description="Disordered" evidence="4">
    <location>
        <begin position="58"/>
        <end position="99"/>
    </location>
</feature>
<dbReference type="Gene3D" id="3.40.50.10190">
    <property type="entry name" value="BRCT domain"/>
    <property type="match status" value="1"/>
</dbReference>
<feature type="region of interest" description="Disordered" evidence="4">
    <location>
        <begin position="153"/>
        <end position="173"/>
    </location>
</feature>
<feature type="region of interest" description="Disordered" evidence="4">
    <location>
        <begin position="340"/>
        <end position="359"/>
    </location>
</feature>
<feature type="region of interest" description="Disordered" evidence="4">
    <location>
        <begin position="947"/>
        <end position="1009"/>
    </location>
</feature>